<feature type="region of interest" description="Disordered" evidence="2">
    <location>
        <begin position="42"/>
        <end position="61"/>
    </location>
</feature>
<dbReference type="EMBL" id="OV651814">
    <property type="protein sequence ID" value="CAH1106861.1"/>
    <property type="molecule type" value="Genomic_DNA"/>
</dbReference>
<feature type="domain" description="CCHC-type" evidence="3">
    <location>
        <begin position="413"/>
        <end position="427"/>
    </location>
</feature>
<keyword evidence="1" id="KW-0862">Zinc</keyword>
<evidence type="ECO:0000256" key="1">
    <source>
        <dbReference type="PROSITE-ProRule" id="PRU00047"/>
    </source>
</evidence>
<dbReference type="PROSITE" id="PS50158">
    <property type="entry name" value="ZF_CCHC"/>
    <property type="match status" value="1"/>
</dbReference>
<sequence>MTGVSEANEVEQAEKNIVINNLQEVFDEDFENNRNITEIEETEQNIFETTPPSKESKQNEISKEIENSKPLQVGLLENNSFEDVASTSKNILKTRNNETCCSYTTNAQMPSPFKGVFILPENTVKTVKKRAFREPIPSREKIEREKREKKIKREQTKLLKLQEKEEKKRKIEETKLIKRLQRKEAQIKKRRKLSTTSDESSDSSVDMLIESEAEGDNWDQPLSKDSDRVEETTVAKNVLKEENFVIILYDGKYYPGQIKQIDPKNQSYLVTTMEQSGLNFRWPENEDVLWYSREDVIRKIEKPRPVNSRDNVSRREWELSNKTANLPSLVDCIDFLKNRCRLLESLEVNNEPYNRTSSSKTGYTHIKNSKSFLVSSNKNCSLWKNEHLIYACPDFLKLEASSRLSETKRLKLCINCLRSGHLTKDCRFSGCRKCHKVHNTLLRFQNTKKANTNNISTNDITQPINQSDSEILRSHTVQTIANEVALTTKSAFTKPMVLKSTAMVKISDKYGNLHDYKVLLDS</sequence>
<evidence type="ECO:0000313" key="4">
    <source>
        <dbReference type="EMBL" id="CAH1106861.1"/>
    </source>
</evidence>
<gene>
    <name evidence="4" type="ORF">PSYICH_LOCUS7633</name>
</gene>
<dbReference type="Proteomes" id="UP001153636">
    <property type="component" value="Chromosome 2"/>
</dbReference>
<dbReference type="AlphaFoldDB" id="A0A9P0CRT6"/>
<accession>A0A9P0CRT6</accession>
<dbReference type="GO" id="GO:0003676">
    <property type="term" value="F:nucleic acid binding"/>
    <property type="evidence" value="ECO:0007669"/>
    <property type="project" value="InterPro"/>
</dbReference>
<proteinExistence type="predicted"/>
<name>A0A9P0CRT6_9CUCU</name>
<dbReference type="InterPro" id="IPR001878">
    <property type="entry name" value="Znf_CCHC"/>
</dbReference>
<dbReference type="GO" id="GO:0008270">
    <property type="term" value="F:zinc ion binding"/>
    <property type="evidence" value="ECO:0007669"/>
    <property type="project" value="UniProtKB-KW"/>
</dbReference>
<evidence type="ECO:0000313" key="5">
    <source>
        <dbReference type="Proteomes" id="UP001153636"/>
    </source>
</evidence>
<keyword evidence="1" id="KW-0479">Metal-binding</keyword>
<keyword evidence="5" id="KW-1185">Reference proteome</keyword>
<dbReference type="OrthoDB" id="6783651at2759"/>
<evidence type="ECO:0000259" key="3">
    <source>
        <dbReference type="PROSITE" id="PS50158"/>
    </source>
</evidence>
<organism evidence="4 5">
    <name type="scientific">Psylliodes chrysocephalus</name>
    <dbReference type="NCBI Taxonomy" id="3402493"/>
    <lineage>
        <taxon>Eukaryota</taxon>
        <taxon>Metazoa</taxon>
        <taxon>Ecdysozoa</taxon>
        <taxon>Arthropoda</taxon>
        <taxon>Hexapoda</taxon>
        <taxon>Insecta</taxon>
        <taxon>Pterygota</taxon>
        <taxon>Neoptera</taxon>
        <taxon>Endopterygota</taxon>
        <taxon>Coleoptera</taxon>
        <taxon>Polyphaga</taxon>
        <taxon>Cucujiformia</taxon>
        <taxon>Chrysomeloidea</taxon>
        <taxon>Chrysomelidae</taxon>
        <taxon>Galerucinae</taxon>
        <taxon>Alticini</taxon>
        <taxon>Psylliodes</taxon>
    </lineage>
</organism>
<reference evidence="4" key="1">
    <citation type="submission" date="2022-01" db="EMBL/GenBank/DDBJ databases">
        <authorList>
            <person name="King R."/>
        </authorList>
    </citation>
    <scope>NUCLEOTIDE SEQUENCE</scope>
</reference>
<keyword evidence="1" id="KW-0863">Zinc-finger</keyword>
<evidence type="ECO:0000256" key="2">
    <source>
        <dbReference type="SAM" id="MobiDB-lite"/>
    </source>
</evidence>
<protein>
    <recommendedName>
        <fullName evidence="3">CCHC-type domain-containing protein</fullName>
    </recommendedName>
</protein>